<organism evidence="2 3">
    <name type="scientific">Nitrososphaera viennensis EN76</name>
    <dbReference type="NCBI Taxonomy" id="926571"/>
    <lineage>
        <taxon>Archaea</taxon>
        <taxon>Nitrososphaerota</taxon>
        <taxon>Nitrososphaeria</taxon>
        <taxon>Nitrososphaerales</taxon>
        <taxon>Nitrososphaeraceae</taxon>
        <taxon>Nitrososphaera</taxon>
    </lineage>
</organism>
<evidence type="ECO:0000313" key="3">
    <source>
        <dbReference type="Proteomes" id="UP000027093"/>
    </source>
</evidence>
<gene>
    <name evidence="2" type="ORF">NVIE_014350</name>
</gene>
<keyword evidence="1" id="KW-1133">Transmembrane helix</keyword>
<accession>A0A060HQ49</accession>
<dbReference type="InterPro" id="IPR017868">
    <property type="entry name" value="Filamin/ABP280_repeat-like"/>
</dbReference>
<feature type="transmembrane region" description="Helical" evidence="1">
    <location>
        <begin position="157"/>
        <end position="176"/>
    </location>
</feature>
<dbReference type="HOGENOM" id="CLU_1514545_0_0_2"/>
<dbReference type="AlphaFoldDB" id="A0A060HQ49"/>
<evidence type="ECO:0000256" key="1">
    <source>
        <dbReference type="SAM" id="Phobius"/>
    </source>
</evidence>
<evidence type="ECO:0000313" key="2">
    <source>
        <dbReference type="EMBL" id="AIC15676.1"/>
    </source>
</evidence>
<name>A0A060HQ49_9ARCH</name>
<keyword evidence="3" id="KW-1185">Reference proteome</keyword>
<dbReference type="KEGG" id="nvn:NVIE_014350"/>
<reference evidence="2 3" key="1">
    <citation type="journal article" date="2014" name="Int. J. Syst. Evol. Microbiol.">
        <title>Nitrososphaera viennensis gen. nov., sp. nov., an aerobic and mesophilic, ammonia-oxidizing archaeon from soil and a member of the archaeal phylum Thaumarchaeota.</title>
        <authorList>
            <person name="Stieglmeier M."/>
            <person name="Klingl A."/>
            <person name="Alves R.J."/>
            <person name="Rittmann S.K."/>
            <person name="Melcher M."/>
            <person name="Leisch N."/>
            <person name="Schleper C."/>
        </authorList>
    </citation>
    <scope>NUCLEOTIDE SEQUENCE [LARGE SCALE GENOMIC DNA]</scope>
    <source>
        <strain evidence="2">EN76</strain>
    </source>
</reference>
<dbReference type="Proteomes" id="UP000027093">
    <property type="component" value="Chromosome"/>
</dbReference>
<dbReference type="EMBL" id="CP007536">
    <property type="protein sequence ID" value="AIC15676.1"/>
    <property type="molecule type" value="Genomic_DNA"/>
</dbReference>
<protein>
    <submittedName>
        <fullName evidence="2">Uncharacterized protein</fullName>
    </submittedName>
</protein>
<proteinExistence type="predicted"/>
<dbReference type="PROSITE" id="PS50194">
    <property type="entry name" value="FILAMIN_REPEAT"/>
    <property type="match status" value="1"/>
</dbReference>
<sequence>MTLAGALGVMMMSSTTLYLSIALAAILAAGFAVIPAAYAQTGAPAGGKSLDIAITPEWSDDGNAKLNVSFFNPGTTTLHQHQDYDVVIIQNGNEVFRASKQTNQPLLHNVEGTLSVPYKFPQNGQYTVRVELLGLGLPPVPITPEHTDLSISVTPEFPVGALGAVAAAVMTGAVVATRIKKIKKIF</sequence>
<keyword evidence="1" id="KW-0812">Transmembrane</keyword>
<dbReference type="STRING" id="926571.NVIE_014350"/>
<keyword evidence="1" id="KW-0472">Membrane</keyword>